<dbReference type="AlphaFoldDB" id="M4SXE7"/>
<evidence type="ECO:0000256" key="2">
    <source>
        <dbReference type="ARBA" id="ARBA00004609"/>
    </source>
</evidence>
<evidence type="ECO:0000256" key="6">
    <source>
        <dbReference type="ARBA" id="ARBA00023180"/>
    </source>
</evidence>
<evidence type="ECO:0000256" key="7">
    <source>
        <dbReference type="ARBA" id="ARBA00023288"/>
    </source>
</evidence>
<dbReference type="Pfam" id="PF00913">
    <property type="entry name" value="Trypan_glycop"/>
    <property type="match status" value="1"/>
</dbReference>
<comment type="function">
    <text evidence="1">VSG forms a coat on the surface of the parasite. The trypanosome evades the immune response of the host by expressing a series of antigenically distinct VSGs from an estimated 1000 VSG genes.</text>
</comment>
<dbReference type="GO" id="GO:0098552">
    <property type="term" value="C:side of membrane"/>
    <property type="evidence" value="ECO:0007669"/>
    <property type="project" value="UniProtKB-KW"/>
</dbReference>
<accession>M4SXE7</accession>
<evidence type="ECO:0000256" key="3">
    <source>
        <dbReference type="ARBA" id="ARBA00022475"/>
    </source>
</evidence>
<keyword evidence="5" id="KW-0472">Membrane</keyword>
<feature type="region of interest" description="Disordered" evidence="8">
    <location>
        <begin position="406"/>
        <end position="429"/>
    </location>
</feature>
<protein>
    <submittedName>
        <fullName evidence="10">Variant surface glycoprotein 585</fullName>
    </submittedName>
</protein>
<dbReference type="InterPro" id="IPR027446">
    <property type="entry name" value="VSG_C_dom_sf"/>
</dbReference>
<sequence length="485" mass="50769">MSSKQHWPDDRNKIRALQSLALIAALTHRAVATSPAFKETSIEKLCSLGTTAAKAAGVALKKLNDLAKAEKAAQAAEQRLQVAAIYASTQDATTVFEAAATEAQVCAEGARRRLTDAIPKAIKAAAAGSKLSGHIDELVAILRQATAQDAARHCIAPTPDSDASSHKTANNKALGCEDTLAPEISEQGTIGNDNIDGDGFKQFNAVTNMLSSSATDDCSFLASENSGSKAKLWTTATAPKFIAGAITTTVTQPATATAQLQAAHKISENYEPKTSSDELAKVHQAVGGIETTETPPCPQTEGAVIDAVLDTNRLKTAIKARAGRLTEEERNNDTRVLEIIQAAAGKAQPTAKDLKEKMDQTQAKKLTGSSTTTVNLQTIQGTEELRSSLIIGIQELKAAAEAKSKCPAAQPNSGAKNSEGNTRDECSGKKGEACKGDCELVEGVCKPVKKGEGETKDKTGPANTTGSNSFVIHKAPVLLAFLLLE</sequence>
<dbReference type="Gene3D" id="1.10.470.10">
    <property type="entry name" value="Variant Surface Glycoprotein, subunit A, domain 2"/>
    <property type="match status" value="1"/>
</dbReference>
<dbReference type="GO" id="GO:0042783">
    <property type="term" value="P:symbiont-mediated evasion of host immune response"/>
    <property type="evidence" value="ECO:0007669"/>
    <property type="project" value="InterPro"/>
</dbReference>
<feature type="compositionally biased region" description="Polar residues" evidence="8">
    <location>
        <begin position="410"/>
        <end position="420"/>
    </location>
</feature>
<evidence type="ECO:0000256" key="8">
    <source>
        <dbReference type="SAM" id="MobiDB-lite"/>
    </source>
</evidence>
<dbReference type="GO" id="GO:0005886">
    <property type="term" value="C:plasma membrane"/>
    <property type="evidence" value="ECO:0007669"/>
    <property type="project" value="UniProtKB-SubCell"/>
</dbReference>
<organism evidence="10">
    <name type="scientific">Trypanosoma brucei</name>
    <dbReference type="NCBI Taxonomy" id="5691"/>
    <lineage>
        <taxon>Eukaryota</taxon>
        <taxon>Discoba</taxon>
        <taxon>Euglenozoa</taxon>
        <taxon>Kinetoplastea</taxon>
        <taxon>Metakinetoplastina</taxon>
        <taxon>Trypanosomatida</taxon>
        <taxon>Trypanosomatidae</taxon>
        <taxon>Trypanosoma</taxon>
    </lineage>
</organism>
<keyword evidence="7" id="KW-0449">Lipoprotein</keyword>
<feature type="domain" description="Trypanosome variant surface glycoprotein A-type N-terminal" evidence="9">
    <location>
        <begin position="22"/>
        <end position="386"/>
    </location>
</feature>
<reference evidence="10" key="2">
    <citation type="journal article" date="2014" name="Mol. Biochem. Parasitol.">
        <title>Capturing the variant surface glycoprotein repertoire (the VSGnome) of Trypanosoma brucei Lister 427.</title>
        <authorList>
            <person name="Cross G.A."/>
            <person name="Kim H.S."/>
            <person name="Wickstead B."/>
        </authorList>
    </citation>
    <scope>NUCLEOTIDE SEQUENCE</scope>
    <source>
        <strain evidence="10">Lister 427</strain>
    </source>
</reference>
<dbReference type="SUPFAM" id="SSF58087">
    <property type="entry name" value="Variant surface glycoprotein (N-terminal domain)"/>
    <property type="match status" value="1"/>
</dbReference>
<dbReference type="Gene3D" id="3.90.150.10">
    <property type="entry name" value="Variant Surface Glycoprotein, subunit A domain 1"/>
    <property type="match status" value="1"/>
</dbReference>
<evidence type="ECO:0000256" key="4">
    <source>
        <dbReference type="ARBA" id="ARBA00022622"/>
    </source>
</evidence>
<keyword evidence="4" id="KW-0336">GPI-anchor</keyword>
<dbReference type="EMBL" id="KC613712">
    <property type="protein sequence ID" value="AGH61143.1"/>
    <property type="molecule type" value="Genomic_DNA"/>
</dbReference>
<dbReference type="SUPFAM" id="SSF118251">
    <property type="entry name" value="Variant surface glycoprotein MITAT 1.2, VSG 221, C-terminal domain"/>
    <property type="match status" value="1"/>
</dbReference>
<dbReference type="VEuPathDB" id="TriTrypDB:Tb427_000370000"/>
<comment type="subcellular location">
    <subcellularLocation>
        <location evidence="2">Cell membrane</location>
        <topology evidence="2">Lipid-anchor</topology>
        <topology evidence="2">GPI-anchor</topology>
    </subcellularLocation>
</comment>
<dbReference type="InterPro" id="IPR001812">
    <property type="entry name" value="Trypano_VSG_A_N_dom"/>
</dbReference>
<reference evidence="10" key="1">
    <citation type="submission" date="2013-02" db="EMBL/GenBank/DDBJ databases">
        <authorList>
            <person name="Cross G.A.M."/>
            <person name="Kim H.-S."/>
            <person name="Wickstead B."/>
        </authorList>
    </citation>
    <scope>NUCLEOTIDE SEQUENCE</scope>
    <source>
        <strain evidence="10">Lister 427</strain>
    </source>
</reference>
<evidence type="ECO:0000313" key="10">
    <source>
        <dbReference type="EMBL" id="AGH61143.1"/>
    </source>
</evidence>
<proteinExistence type="predicted"/>
<evidence type="ECO:0000259" key="9">
    <source>
        <dbReference type="Pfam" id="PF00913"/>
    </source>
</evidence>
<evidence type="ECO:0000256" key="1">
    <source>
        <dbReference type="ARBA" id="ARBA00002523"/>
    </source>
</evidence>
<name>M4SXE7_9TRYP</name>
<keyword evidence="6" id="KW-0325">Glycoprotein</keyword>
<evidence type="ECO:0000256" key="5">
    <source>
        <dbReference type="ARBA" id="ARBA00023136"/>
    </source>
</evidence>
<keyword evidence="3" id="KW-1003">Cell membrane</keyword>